<dbReference type="GO" id="GO:0046872">
    <property type="term" value="F:metal ion binding"/>
    <property type="evidence" value="ECO:0007669"/>
    <property type="project" value="UniProtKB-KW"/>
</dbReference>
<dbReference type="OrthoDB" id="5853397at2759"/>
<dbReference type="GO" id="GO:0000166">
    <property type="term" value="F:nucleotide binding"/>
    <property type="evidence" value="ECO:0007669"/>
    <property type="project" value="UniProtKB-KW"/>
</dbReference>
<organism>
    <name type="scientific">Serpula lacrymans var. lacrymans (strain S7.9)</name>
    <name type="common">Dry rot fungus</name>
    <dbReference type="NCBI Taxonomy" id="578457"/>
    <lineage>
        <taxon>Eukaryota</taxon>
        <taxon>Fungi</taxon>
        <taxon>Dikarya</taxon>
        <taxon>Basidiomycota</taxon>
        <taxon>Agaricomycotina</taxon>
        <taxon>Agaricomycetes</taxon>
        <taxon>Agaricomycetidae</taxon>
        <taxon>Boletales</taxon>
        <taxon>Coniophorineae</taxon>
        <taxon>Serpulaceae</taxon>
        <taxon>Serpula</taxon>
    </lineage>
</organism>
<evidence type="ECO:0000256" key="4">
    <source>
        <dbReference type="ARBA" id="ARBA00044692"/>
    </source>
</evidence>
<reference evidence="8" key="1">
    <citation type="submission" date="2011-04" db="EMBL/GenBank/DDBJ databases">
        <title>Evolution of plant cell wall degrading machinery underlies the functional diversity of forest fungi.</title>
        <authorList>
            <consortium name="US DOE Joint Genome Institute (JGI-PGF)"/>
            <person name="Eastwood D.C."/>
            <person name="Floudas D."/>
            <person name="Binder M."/>
            <person name="Majcherczyk A."/>
            <person name="Schneider P."/>
            <person name="Aerts A."/>
            <person name="Asiegbu F.O."/>
            <person name="Baker S.E."/>
            <person name="Barry K."/>
            <person name="Bendiksby M."/>
            <person name="Blumentritt M."/>
            <person name="Coutinho P.M."/>
            <person name="Cullen D."/>
            <person name="Cullen D."/>
            <person name="Gathman A."/>
            <person name="Goodell B."/>
            <person name="Henrissat B."/>
            <person name="Ihrmark K."/>
            <person name="Kauserud H."/>
            <person name="Kohler A."/>
            <person name="LaButti K."/>
            <person name="Lapidus A."/>
            <person name="Lavin J.L."/>
            <person name="Lee Y.-H."/>
            <person name="Lindquist E."/>
            <person name="Lilly W."/>
            <person name="Lucas S."/>
            <person name="Morin E."/>
            <person name="Murat C."/>
            <person name="Oguiza J.A."/>
            <person name="Park J."/>
            <person name="Pisabarro A.G."/>
            <person name="Riley R."/>
            <person name="Rosling A."/>
            <person name="Salamov A."/>
            <person name="Schmidt O."/>
            <person name="Schmutz J."/>
            <person name="Skrede I."/>
            <person name="Stenlid J."/>
            <person name="Wiebenga A."/>
            <person name="Xie X."/>
            <person name="Kues U."/>
            <person name="Hibbett D.S."/>
            <person name="Hoffmeister D."/>
            <person name="Hogberg N."/>
            <person name="Martin F."/>
            <person name="Grigoriev I.V."/>
            <person name="Watkinson S.C."/>
        </authorList>
    </citation>
    <scope>NUCLEOTIDE SEQUENCE</scope>
    <source>
        <strain evidence="8">S7.9</strain>
    </source>
</reference>
<dbReference type="GO" id="GO:0004518">
    <property type="term" value="F:nuclease activity"/>
    <property type="evidence" value="ECO:0007669"/>
    <property type="project" value="UniProtKB-KW"/>
</dbReference>
<feature type="domain" description="RAI1-like" evidence="7">
    <location>
        <begin position="31"/>
        <end position="376"/>
    </location>
</feature>
<dbReference type="KEGG" id="sla:SERLADRAFT_459717"/>
<dbReference type="GO" id="GO:0034353">
    <property type="term" value="F:mRNA 5'-diphosphatase activity"/>
    <property type="evidence" value="ECO:0007669"/>
    <property type="project" value="TreeGrafter"/>
</dbReference>
<dbReference type="GO" id="GO:0110155">
    <property type="term" value="P:NAD-cap decapping"/>
    <property type="evidence" value="ECO:0007669"/>
    <property type="project" value="TreeGrafter"/>
</dbReference>
<dbReference type="EC" id="3.6.1.-" evidence="6"/>
<dbReference type="PANTHER" id="PTHR12395">
    <property type="entry name" value="DOM-3 RELATED"/>
    <property type="match status" value="1"/>
</dbReference>
<comment type="function">
    <text evidence="6">Decapping enzyme for NAD-capped RNAs: specifically hydrolyzes the nicotinamide adenine dinucleotide (NAD) cap from a subset of RNAs by removing the entire NAD moiety from the 5'-end of an NAD-capped RNA.</text>
</comment>
<gene>
    <name evidence="8" type="ORF">SERLADRAFT_459717</name>
</gene>
<evidence type="ECO:0000256" key="2">
    <source>
        <dbReference type="ARBA" id="ARBA00006562"/>
    </source>
</evidence>
<dbReference type="GO" id="GO:0005829">
    <property type="term" value="C:cytosol"/>
    <property type="evidence" value="ECO:0007669"/>
    <property type="project" value="TreeGrafter"/>
</dbReference>
<dbReference type="GO" id="GO:0003723">
    <property type="term" value="F:RNA binding"/>
    <property type="evidence" value="ECO:0007669"/>
    <property type="project" value="UniProtKB-KW"/>
</dbReference>
<dbReference type="RefSeq" id="XP_007315065.1">
    <property type="nucleotide sequence ID" value="XM_007315003.1"/>
</dbReference>
<comment type="catalytic activity">
    <reaction evidence="3">
        <text>a 5'-end (N(7)-methyl 5'-triphosphoguanosine)-ribonucleoside-ribonucleotide in mRNA + H2O = a (N(7)-methyl 5'-triphosphoguanosine)-nucleoside + a 5'-end phospho-ribonucleoside in mRNA + H(+)</text>
        <dbReference type="Rhea" id="RHEA:66928"/>
        <dbReference type="Rhea" id="RHEA-COMP:15692"/>
        <dbReference type="Rhea" id="RHEA-COMP:17313"/>
        <dbReference type="ChEBI" id="CHEBI:15377"/>
        <dbReference type="ChEBI" id="CHEBI:15378"/>
        <dbReference type="ChEBI" id="CHEBI:138282"/>
        <dbReference type="ChEBI" id="CHEBI:172876"/>
        <dbReference type="ChEBI" id="CHEBI:172877"/>
    </reaction>
    <physiologicalReaction direction="left-to-right" evidence="3">
        <dbReference type="Rhea" id="RHEA:66929"/>
    </physiologicalReaction>
</comment>
<comment type="subcellular location">
    <subcellularLocation>
        <location evidence="6">Nucleus</location>
    </subcellularLocation>
</comment>
<dbReference type="AlphaFoldDB" id="F8NL50"/>
<dbReference type="Proteomes" id="UP000008064">
    <property type="component" value="Unassembled WGS sequence"/>
</dbReference>
<protein>
    <recommendedName>
        <fullName evidence="6">Decapping nuclease</fullName>
        <ecNumber evidence="6">3.6.1.-</ecNumber>
    </recommendedName>
</protein>
<keyword evidence="6" id="KW-0694">RNA-binding</keyword>
<comment type="similarity">
    <text evidence="2 6">Belongs to the DXO/Dom3Z family.</text>
</comment>
<keyword evidence="6" id="KW-0378">Hydrolase</keyword>
<dbReference type="GO" id="GO:0000956">
    <property type="term" value="P:nuclear-transcribed mRNA catabolic process"/>
    <property type="evidence" value="ECO:0007669"/>
    <property type="project" value="TreeGrafter"/>
</dbReference>
<keyword evidence="6" id="KW-0547">Nucleotide-binding</keyword>
<dbReference type="GO" id="GO:0005634">
    <property type="term" value="C:nucleus"/>
    <property type="evidence" value="ECO:0007669"/>
    <property type="project" value="UniProtKB-SubCell"/>
</dbReference>
<evidence type="ECO:0000313" key="8">
    <source>
        <dbReference type="EMBL" id="EGO28866.1"/>
    </source>
</evidence>
<proteinExistence type="inferred from homology"/>
<accession>F8NL50</accession>
<dbReference type="InterPro" id="IPR013961">
    <property type="entry name" value="RAI1"/>
</dbReference>
<evidence type="ECO:0000259" key="7">
    <source>
        <dbReference type="Pfam" id="PF08652"/>
    </source>
</evidence>
<evidence type="ECO:0000256" key="1">
    <source>
        <dbReference type="ARBA" id="ARBA00001968"/>
    </source>
</evidence>
<keyword evidence="6" id="KW-0539">Nucleus</keyword>
<evidence type="ECO:0000256" key="3">
    <source>
        <dbReference type="ARBA" id="ARBA00044676"/>
    </source>
</evidence>
<dbReference type="InterPro" id="IPR039039">
    <property type="entry name" value="RAI1-like_fam"/>
</dbReference>
<keyword evidence="6" id="KW-0540">Nuclease</keyword>
<comment type="cofactor">
    <cofactor evidence="1 6">
        <name>a divalent metal cation</name>
        <dbReference type="ChEBI" id="CHEBI:60240"/>
    </cofactor>
</comment>
<comment type="catalytic activity">
    <reaction evidence="4">
        <text>a 5'-end triphospho-ribonucleoside in mRNA + H2O = a 5'-end phospho-ribonucleoside in mRNA + diphosphate + H(+)</text>
        <dbReference type="Rhea" id="RHEA:78683"/>
        <dbReference type="Rhea" id="RHEA-COMP:15692"/>
        <dbReference type="Rhea" id="RHEA-COMP:17164"/>
        <dbReference type="ChEBI" id="CHEBI:15377"/>
        <dbReference type="ChEBI" id="CHEBI:15378"/>
        <dbReference type="ChEBI" id="CHEBI:33019"/>
        <dbReference type="ChEBI" id="CHEBI:138282"/>
        <dbReference type="ChEBI" id="CHEBI:167618"/>
    </reaction>
    <physiologicalReaction direction="left-to-right" evidence="4">
        <dbReference type="Rhea" id="RHEA:78684"/>
    </physiologicalReaction>
</comment>
<keyword evidence="6" id="KW-0479">Metal-binding</keyword>
<evidence type="ECO:0000256" key="5">
    <source>
        <dbReference type="ARBA" id="ARBA00048124"/>
    </source>
</evidence>
<comment type="catalytic activity">
    <reaction evidence="5">
        <text>a 5'-end NAD(+)-phospho-ribonucleoside in mRNA + H2O = a 5'-end phospho-ribonucleoside in mRNA + NAD(+) + H(+)</text>
        <dbReference type="Rhea" id="RHEA:60880"/>
        <dbReference type="Rhea" id="RHEA-COMP:15692"/>
        <dbReference type="Rhea" id="RHEA-COMP:15698"/>
        <dbReference type="ChEBI" id="CHEBI:15377"/>
        <dbReference type="ChEBI" id="CHEBI:15378"/>
        <dbReference type="ChEBI" id="CHEBI:57540"/>
        <dbReference type="ChEBI" id="CHEBI:138282"/>
        <dbReference type="ChEBI" id="CHEBI:144029"/>
    </reaction>
    <physiologicalReaction direction="left-to-right" evidence="5">
        <dbReference type="Rhea" id="RHEA:60881"/>
    </physiologicalReaction>
</comment>
<dbReference type="HOGENOM" id="CLU_716032_0_0_1"/>
<evidence type="ECO:0000256" key="6">
    <source>
        <dbReference type="RuleBase" id="RU367113"/>
    </source>
</evidence>
<dbReference type="Pfam" id="PF08652">
    <property type="entry name" value="RAI1"/>
    <property type="match status" value="1"/>
</dbReference>
<sequence>MDMDSSSPLHLIKRSDATNPSCQLPALLGPPKQISCYSSAADGSVTQDGRSLRYFMYPSLGTDMSQGFPQFLLRHLGGHVKTPLDSLLRACLDRPDEISSADVVTWRGILYKMMLGFSVDLNVSYIDGTLYIEDHQEKSRKHTPESYPGYVTMLVHPFSLSLIYRPHHIISYVFEHICTTPPETRSEGDNSVLNISADELWVSIITRTLGDLNLLFGGEVDCIKGSYTGQPDCFLELKLTKEYDGNTGKLRNRRKWFMQSHLIGINEIFVGYRDANNILQRTEMLPVSECFPKGRDPQQDIDWGYRMLSALKQYCQKQTEGVRASARNSRVREGRIWRVLNRGTESGVSIRELTSVEVAAVNRRHVGQRIGILPAWYLDQKRNSTT</sequence>
<dbReference type="PANTHER" id="PTHR12395:SF9">
    <property type="entry name" value="DECAPPING AND EXORIBONUCLEASE PROTEIN"/>
    <property type="match status" value="1"/>
</dbReference>
<dbReference type="GeneID" id="18817955"/>
<name>F8NL50_SERL9</name>
<dbReference type="EMBL" id="GL945430">
    <property type="protein sequence ID" value="EGO28866.1"/>
    <property type="molecule type" value="Genomic_DNA"/>
</dbReference>